<sequence>MTALEVGNLDGLVAFFVAIMVGPPILMAITGFAIKKSSPNGAKVCFIIGALYLIIGLGICGTLLS</sequence>
<evidence type="ECO:0000313" key="3">
    <source>
        <dbReference type="Proteomes" id="UP000251561"/>
    </source>
</evidence>
<name>A0A344LP88_9FLAO</name>
<dbReference type="KEGG" id="ffl:HYN86_03590"/>
<feature type="transmembrane region" description="Helical" evidence="1">
    <location>
        <begin position="12"/>
        <end position="32"/>
    </location>
</feature>
<evidence type="ECO:0000256" key="1">
    <source>
        <dbReference type="SAM" id="Phobius"/>
    </source>
</evidence>
<reference evidence="2 3" key="1">
    <citation type="submission" date="2018-06" db="EMBL/GenBank/DDBJ databases">
        <title>Genome sequencing of Flavobacterium.</title>
        <authorList>
            <person name="Baek M.-G."/>
            <person name="Yi H."/>
        </authorList>
    </citation>
    <scope>NUCLEOTIDE SEQUENCE [LARGE SCALE GENOMIC DNA]</scope>
    <source>
        <strain evidence="2 3">HYN0086</strain>
    </source>
</reference>
<keyword evidence="1" id="KW-0472">Membrane</keyword>
<dbReference type="AlphaFoldDB" id="A0A344LP88"/>
<keyword evidence="1" id="KW-1133">Transmembrane helix</keyword>
<dbReference type="Proteomes" id="UP000251561">
    <property type="component" value="Chromosome"/>
</dbReference>
<dbReference type="RefSeq" id="WP_113676804.1">
    <property type="nucleotide sequence ID" value="NZ_CP030261.1"/>
</dbReference>
<accession>A0A344LP88</accession>
<dbReference type="EMBL" id="CP030261">
    <property type="protein sequence ID" value="AXB55730.1"/>
    <property type="molecule type" value="Genomic_DNA"/>
</dbReference>
<keyword evidence="1" id="KW-0812">Transmembrane</keyword>
<organism evidence="2 3">
    <name type="scientific">Flavobacterium fluviale</name>
    <dbReference type="NCBI Taxonomy" id="2249356"/>
    <lineage>
        <taxon>Bacteria</taxon>
        <taxon>Pseudomonadati</taxon>
        <taxon>Bacteroidota</taxon>
        <taxon>Flavobacteriia</taxon>
        <taxon>Flavobacteriales</taxon>
        <taxon>Flavobacteriaceae</taxon>
        <taxon>Flavobacterium</taxon>
    </lineage>
</organism>
<feature type="transmembrane region" description="Helical" evidence="1">
    <location>
        <begin position="44"/>
        <end position="64"/>
    </location>
</feature>
<protein>
    <submittedName>
        <fullName evidence="2">Uncharacterized protein</fullName>
    </submittedName>
</protein>
<proteinExistence type="predicted"/>
<keyword evidence="3" id="KW-1185">Reference proteome</keyword>
<dbReference type="OrthoDB" id="1376579at2"/>
<gene>
    <name evidence="2" type="ORF">HYN86_03590</name>
</gene>
<evidence type="ECO:0000313" key="2">
    <source>
        <dbReference type="EMBL" id="AXB55730.1"/>
    </source>
</evidence>